<dbReference type="Proteomes" id="UP001596113">
    <property type="component" value="Unassembled WGS sequence"/>
</dbReference>
<dbReference type="SUPFAM" id="SSF51445">
    <property type="entry name" value="(Trans)glycosidases"/>
    <property type="match status" value="1"/>
</dbReference>
<reference evidence="3" key="1">
    <citation type="journal article" date="2019" name="Int. J. Syst. Evol. Microbiol.">
        <title>The Global Catalogue of Microorganisms (GCM) 10K type strain sequencing project: providing services to taxonomists for standard genome sequencing and annotation.</title>
        <authorList>
            <consortium name="The Broad Institute Genomics Platform"/>
            <consortium name="The Broad Institute Genome Sequencing Center for Infectious Disease"/>
            <person name="Wu L."/>
            <person name="Ma J."/>
        </authorList>
    </citation>
    <scope>NUCLEOTIDE SEQUENCE [LARGE SCALE GENOMIC DNA]</scope>
    <source>
        <strain evidence="3">CGMCC 1.18575</strain>
    </source>
</reference>
<protein>
    <recommendedName>
        <fullName evidence="4">DUF4832 domain-containing protein</fullName>
    </recommendedName>
</protein>
<feature type="signal peptide" evidence="1">
    <location>
        <begin position="1"/>
        <end position="28"/>
    </location>
</feature>
<proteinExistence type="predicted"/>
<evidence type="ECO:0008006" key="4">
    <source>
        <dbReference type="Google" id="ProtNLM"/>
    </source>
</evidence>
<keyword evidence="1" id="KW-0732">Signal</keyword>
<dbReference type="Gene3D" id="3.20.20.80">
    <property type="entry name" value="Glycosidases"/>
    <property type="match status" value="1"/>
</dbReference>
<gene>
    <name evidence="2" type="ORF">ACFPOF_22595</name>
</gene>
<evidence type="ECO:0000256" key="1">
    <source>
        <dbReference type="SAM" id="SignalP"/>
    </source>
</evidence>
<dbReference type="SUPFAM" id="SSF49785">
    <property type="entry name" value="Galactose-binding domain-like"/>
    <property type="match status" value="1"/>
</dbReference>
<dbReference type="RefSeq" id="WP_378136859.1">
    <property type="nucleotide sequence ID" value="NZ_JBHSMI010000029.1"/>
</dbReference>
<organism evidence="2 3">
    <name type="scientific">Cohnella soli</name>
    <dbReference type="NCBI Taxonomy" id="425005"/>
    <lineage>
        <taxon>Bacteria</taxon>
        <taxon>Bacillati</taxon>
        <taxon>Bacillota</taxon>
        <taxon>Bacilli</taxon>
        <taxon>Bacillales</taxon>
        <taxon>Paenibacillaceae</taxon>
        <taxon>Cohnella</taxon>
    </lineage>
</organism>
<keyword evidence="3" id="KW-1185">Reference proteome</keyword>
<dbReference type="InterPro" id="IPR008979">
    <property type="entry name" value="Galactose-bd-like_sf"/>
</dbReference>
<comment type="caution">
    <text evidence="2">The sequence shown here is derived from an EMBL/GenBank/DDBJ whole genome shotgun (WGS) entry which is preliminary data.</text>
</comment>
<evidence type="ECO:0000313" key="2">
    <source>
        <dbReference type="EMBL" id="MFC5405542.1"/>
    </source>
</evidence>
<sequence length="754" mass="82421">MRKTGKGMFFKKSGAVALALAIVLGGGAGMGRLAADAAAAGGAPPVIDDYESYADDAAMQASWKLDWSDKAGSVAVGLGQASGNHTLKLTVKDATATWANILHPIAEANGNASGYEGIAFWLNNEATDGKPLDLGMEAKTGIANGAFNLKSDGTAQVSRTAGNWETVKFNGGSLHVEAGFKGLVRIGWDQFNQASWQCGGDQTKCSAKLDTGKLTGYQFGFNPSAHANNVIQIDDIGFYGTASGGGAIVPDKPKPVKAGPKAPSWATAAGTRKLAYKQAPIDNPLKGFMPFLDAGKEGFYKIGDDWRDRPSQMPYSMEFFYEPLSEVMKGPNKFDWSHFDKQLNEIASRGHQAVFRFYVDYPNKPSGIPKYLLDGGLQTREYADFDNGKEAKSVSPNWDDPNLISAFENFSAALGKRYDGDPRVGFIMIGLIGFWGEWHTWPYDGWTPKTDDKGNELKDEKGETVRLANWMPSEANQKRVLDAMDKAFNHTRLIVRYPIANDTFKTKNYDIGYHDDSFAFQTLPLSMGGQDWHFWGRTITAGDTEFWKTRPMGGEMRPEIQVPMWNNDPPKYYDPAKPIDGAQGEDFYTAVNLTHASFMMNQGVFQVPMSGVPLKRAKEGSRSLGYEYRVAKTYLDGASGKLKVGAEIENLGVAPFYYDWQVELAAKSGGKIVKKWSVNWKIGGILPNDSSGVNSVLFQSTAQNPKLAKGSYEIAMRVVNPLEKSNAKAVKFMFANASQNANGWLSLGQVKIAK</sequence>
<name>A0ABW0HZB7_9BACL</name>
<feature type="chain" id="PRO_5046517586" description="DUF4832 domain-containing protein" evidence="1">
    <location>
        <begin position="29"/>
        <end position="754"/>
    </location>
</feature>
<evidence type="ECO:0000313" key="3">
    <source>
        <dbReference type="Proteomes" id="UP001596113"/>
    </source>
</evidence>
<dbReference type="InterPro" id="IPR017853">
    <property type="entry name" value="GH"/>
</dbReference>
<accession>A0ABW0HZB7</accession>
<dbReference type="EMBL" id="JBHSMI010000029">
    <property type="protein sequence ID" value="MFC5405542.1"/>
    <property type="molecule type" value="Genomic_DNA"/>
</dbReference>